<reference evidence="9 10" key="1">
    <citation type="submission" date="2022-06" db="EMBL/GenBank/DDBJ databases">
        <title>Actinoplanes abujensis sp. nov., isolated from Nigerian arid soil.</title>
        <authorList>
            <person name="Ding P."/>
        </authorList>
    </citation>
    <scope>NUCLEOTIDE SEQUENCE [LARGE SCALE GENOMIC DNA]</scope>
    <source>
        <strain evidence="10">TRM88002</strain>
    </source>
</reference>
<evidence type="ECO:0000256" key="5">
    <source>
        <dbReference type="SAM" id="MobiDB-lite"/>
    </source>
</evidence>
<feature type="domain" description="CopC" evidence="8">
    <location>
        <begin position="32"/>
        <end position="122"/>
    </location>
</feature>
<dbReference type="EMBL" id="JAMQOL010000044">
    <property type="protein sequence ID" value="MCM4082000.1"/>
    <property type="molecule type" value="Genomic_DNA"/>
</dbReference>
<evidence type="ECO:0000256" key="6">
    <source>
        <dbReference type="SAM" id="Phobius"/>
    </source>
</evidence>
<dbReference type="InterPro" id="IPR007348">
    <property type="entry name" value="CopC_dom"/>
</dbReference>
<feature type="signal peptide" evidence="7">
    <location>
        <begin position="1"/>
        <end position="31"/>
    </location>
</feature>
<dbReference type="InterPro" id="IPR032694">
    <property type="entry name" value="CopC/D"/>
</dbReference>
<feature type="chain" id="PRO_5046900134" evidence="7">
    <location>
        <begin position="32"/>
        <end position="205"/>
    </location>
</feature>
<protein>
    <submittedName>
        <fullName evidence="9">Copper resistance protein CopC</fullName>
    </submittedName>
</protein>
<evidence type="ECO:0000256" key="2">
    <source>
        <dbReference type="ARBA" id="ARBA00022723"/>
    </source>
</evidence>
<organism evidence="9 10">
    <name type="scientific">Paractinoplanes hotanensis</name>
    <dbReference type="NCBI Taxonomy" id="2906497"/>
    <lineage>
        <taxon>Bacteria</taxon>
        <taxon>Bacillati</taxon>
        <taxon>Actinomycetota</taxon>
        <taxon>Actinomycetes</taxon>
        <taxon>Micromonosporales</taxon>
        <taxon>Micromonosporaceae</taxon>
        <taxon>Paractinoplanes</taxon>
    </lineage>
</organism>
<dbReference type="PANTHER" id="PTHR34820:SF4">
    <property type="entry name" value="INNER MEMBRANE PROTEIN YEBZ"/>
    <property type="match status" value="1"/>
</dbReference>
<evidence type="ECO:0000256" key="4">
    <source>
        <dbReference type="ARBA" id="ARBA00023008"/>
    </source>
</evidence>
<evidence type="ECO:0000256" key="7">
    <source>
        <dbReference type="SAM" id="SignalP"/>
    </source>
</evidence>
<evidence type="ECO:0000313" key="9">
    <source>
        <dbReference type="EMBL" id="MCM4082000.1"/>
    </source>
</evidence>
<name>A0ABT0Y7I2_9ACTN</name>
<evidence type="ECO:0000259" key="8">
    <source>
        <dbReference type="Pfam" id="PF04234"/>
    </source>
</evidence>
<feature type="compositionally biased region" description="Low complexity" evidence="5">
    <location>
        <begin position="127"/>
        <end position="152"/>
    </location>
</feature>
<dbReference type="InterPro" id="IPR014756">
    <property type="entry name" value="Ig_E-set"/>
</dbReference>
<keyword evidence="4" id="KW-0186">Copper</keyword>
<comment type="caution">
    <text evidence="9">The sequence shown here is derived from an EMBL/GenBank/DDBJ whole genome shotgun (WGS) entry which is preliminary data.</text>
</comment>
<dbReference type="SUPFAM" id="SSF81296">
    <property type="entry name" value="E set domains"/>
    <property type="match status" value="1"/>
</dbReference>
<keyword evidence="2" id="KW-0479">Metal-binding</keyword>
<evidence type="ECO:0000256" key="3">
    <source>
        <dbReference type="ARBA" id="ARBA00022729"/>
    </source>
</evidence>
<feature type="region of interest" description="Disordered" evidence="5">
    <location>
        <begin position="125"/>
        <end position="171"/>
    </location>
</feature>
<sequence>MDKPRRPGPIRLLVALAAMLAVLLPGAPAFAHNALAQATPAKGATVTKAPTSVKLKFLQKLNPDYTTITVTGAAKVQTSEPEVEGATGTVTFDALANGAYTVAYRVVSKDGHTVQGSYKFTVADPSATAEPTTTEPTTAAPATPAADESLVAVPPPASSAPAATTELASDQDGSGGTGLLIALIVAGLAVVALGVFLVTRRRKTS</sequence>
<dbReference type="InterPro" id="IPR014755">
    <property type="entry name" value="Cu-Rt/internalin_Ig-like"/>
</dbReference>
<dbReference type="Gene3D" id="2.60.40.1220">
    <property type="match status" value="1"/>
</dbReference>
<dbReference type="Pfam" id="PF04234">
    <property type="entry name" value="CopC"/>
    <property type="match status" value="1"/>
</dbReference>
<keyword evidence="3 7" id="KW-0732">Signal</keyword>
<accession>A0ABT0Y7I2</accession>
<gene>
    <name evidence="9" type="ORF">LXN57_30985</name>
</gene>
<keyword evidence="6" id="KW-0472">Membrane</keyword>
<proteinExistence type="predicted"/>
<evidence type="ECO:0000313" key="10">
    <source>
        <dbReference type="Proteomes" id="UP001523216"/>
    </source>
</evidence>
<dbReference type="Proteomes" id="UP001523216">
    <property type="component" value="Unassembled WGS sequence"/>
</dbReference>
<keyword evidence="6" id="KW-1133">Transmembrane helix</keyword>
<dbReference type="PANTHER" id="PTHR34820">
    <property type="entry name" value="INNER MEMBRANE PROTEIN YEBZ"/>
    <property type="match status" value="1"/>
</dbReference>
<keyword evidence="10" id="KW-1185">Reference proteome</keyword>
<keyword evidence="6" id="KW-0812">Transmembrane</keyword>
<evidence type="ECO:0000256" key="1">
    <source>
        <dbReference type="ARBA" id="ARBA00004196"/>
    </source>
</evidence>
<comment type="subcellular location">
    <subcellularLocation>
        <location evidence="1">Cell envelope</location>
    </subcellularLocation>
</comment>
<feature type="transmembrane region" description="Helical" evidence="6">
    <location>
        <begin position="179"/>
        <end position="199"/>
    </location>
</feature>
<feature type="compositionally biased region" description="Low complexity" evidence="5">
    <location>
        <begin position="159"/>
        <end position="168"/>
    </location>
</feature>
<dbReference type="RefSeq" id="WP_251801712.1">
    <property type="nucleotide sequence ID" value="NZ_JAMQOL010000044.1"/>
</dbReference>